<evidence type="ECO:0000256" key="2">
    <source>
        <dbReference type="ARBA" id="ARBA00022692"/>
    </source>
</evidence>
<accession>S3DGK5</accession>
<dbReference type="GO" id="GO:0016020">
    <property type="term" value="C:membrane"/>
    <property type="evidence" value="ECO:0007669"/>
    <property type="project" value="UniProtKB-SubCell"/>
</dbReference>
<organism evidence="6 7">
    <name type="scientific">Glarea lozoyensis (strain ATCC 20868 / MF5171)</name>
    <dbReference type="NCBI Taxonomy" id="1116229"/>
    <lineage>
        <taxon>Eukaryota</taxon>
        <taxon>Fungi</taxon>
        <taxon>Dikarya</taxon>
        <taxon>Ascomycota</taxon>
        <taxon>Pezizomycotina</taxon>
        <taxon>Leotiomycetes</taxon>
        <taxon>Helotiales</taxon>
        <taxon>Helotiaceae</taxon>
        <taxon>Glarea</taxon>
    </lineage>
</organism>
<protein>
    <submittedName>
        <fullName evidence="6">Magnesium transport protein CorA, transmembrane region</fullName>
    </submittedName>
</protein>
<dbReference type="OrthoDB" id="3231000at2759"/>
<evidence type="ECO:0000313" key="7">
    <source>
        <dbReference type="Proteomes" id="UP000016922"/>
    </source>
</evidence>
<dbReference type="SUPFAM" id="SSF144083">
    <property type="entry name" value="Magnesium transport protein CorA, transmembrane region"/>
    <property type="match status" value="1"/>
</dbReference>
<proteinExistence type="predicted"/>
<dbReference type="Pfam" id="PF01544">
    <property type="entry name" value="CorA"/>
    <property type="match status" value="1"/>
</dbReference>
<keyword evidence="2 5" id="KW-0812">Transmembrane</keyword>
<reference evidence="6 7" key="1">
    <citation type="journal article" date="2013" name="BMC Genomics">
        <title>Genomics-driven discovery of the pneumocandin biosynthetic gene cluster in the fungus Glarea lozoyensis.</title>
        <authorList>
            <person name="Chen L."/>
            <person name="Yue Q."/>
            <person name="Zhang X."/>
            <person name="Xiang M."/>
            <person name="Wang C."/>
            <person name="Li S."/>
            <person name="Che Y."/>
            <person name="Ortiz-Lopez F.J."/>
            <person name="Bills G.F."/>
            <person name="Liu X."/>
            <person name="An Z."/>
        </authorList>
    </citation>
    <scope>NUCLEOTIDE SEQUENCE [LARGE SCALE GENOMIC DNA]</scope>
    <source>
        <strain evidence="7">ATCC 20868 / MF5171</strain>
    </source>
</reference>
<dbReference type="HOGENOM" id="CLU_576319_0_0_1"/>
<feature type="transmembrane region" description="Helical" evidence="5">
    <location>
        <begin position="414"/>
        <end position="433"/>
    </location>
</feature>
<evidence type="ECO:0000256" key="5">
    <source>
        <dbReference type="SAM" id="Phobius"/>
    </source>
</evidence>
<evidence type="ECO:0000256" key="1">
    <source>
        <dbReference type="ARBA" id="ARBA00004141"/>
    </source>
</evidence>
<dbReference type="GO" id="GO:0046873">
    <property type="term" value="F:metal ion transmembrane transporter activity"/>
    <property type="evidence" value="ECO:0007669"/>
    <property type="project" value="InterPro"/>
</dbReference>
<dbReference type="Gene3D" id="1.20.58.340">
    <property type="entry name" value="Magnesium transport protein CorA, transmembrane region"/>
    <property type="match status" value="1"/>
</dbReference>
<keyword evidence="4 5" id="KW-0472">Membrane</keyword>
<evidence type="ECO:0000256" key="4">
    <source>
        <dbReference type="ARBA" id="ARBA00023136"/>
    </source>
</evidence>
<dbReference type="EMBL" id="KE145363">
    <property type="protein sequence ID" value="EPE31166.1"/>
    <property type="molecule type" value="Genomic_DNA"/>
</dbReference>
<evidence type="ECO:0000256" key="3">
    <source>
        <dbReference type="ARBA" id="ARBA00022989"/>
    </source>
</evidence>
<sequence>MDTLQANDFQSDGASLGKIPHSAGNDLNNNYLASPVPKYASYLEYIADLKKDSSCYEDLYAIFTYTFWGLGTFQVLLIDTMLSGEVTIKPFAFEQLHNLESTTESSNRLAEINESIITELQRQTDSSMQTRIIVIEIWDRHESGVRTVIDRIGLEYDIDPAFFLHFFTAGDESRSENCTARRPLSKNPKFLRLHGSMVAMILSRTDGCGSGYNTVSILSIAPHYDPDIHPLLFNERSSINNGIEISNMAAKQKYREQNILWYSKGYQKWILSLERNAIVANDLDLLSYIVPWLEYKIYDLTSLTRDLNDAICKSDDTEDKNEWEERITYRTSDLEMAVCLLEELFQSVDEFTKSLTQPQSTSGLNVVIRFYDRTVNNARTLLHISTRRMQARLTETSIEESRRSVQEAIAVKQLTQLAFVFIPLSFVSSVFGMNLNELTGAGPHIWVYVTTSVCLVATVLLFVPITKRIGRRRRKGQKNILFWPR</sequence>
<dbReference type="AlphaFoldDB" id="S3DGK5"/>
<dbReference type="KEGG" id="glz:GLAREA_04133"/>
<evidence type="ECO:0000313" key="6">
    <source>
        <dbReference type="EMBL" id="EPE31166.1"/>
    </source>
</evidence>
<dbReference type="InterPro" id="IPR002523">
    <property type="entry name" value="MgTranspt_CorA/ZnTranspt_ZntB"/>
</dbReference>
<keyword evidence="3 5" id="KW-1133">Transmembrane helix</keyword>
<dbReference type="InterPro" id="IPR045863">
    <property type="entry name" value="CorA_TM1_TM2"/>
</dbReference>
<name>S3DGK5_GLAL2</name>
<comment type="subcellular location">
    <subcellularLocation>
        <location evidence="1">Membrane</location>
        <topology evidence="1">Multi-pass membrane protein</topology>
    </subcellularLocation>
</comment>
<dbReference type="RefSeq" id="XP_008082577.1">
    <property type="nucleotide sequence ID" value="XM_008084386.1"/>
</dbReference>
<keyword evidence="7" id="KW-1185">Reference proteome</keyword>
<feature type="transmembrane region" description="Helical" evidence="5">
    <location>
        <begin position="445"/>
        <end position="465"/>
    </location>
</feature>
<gene>
    <name evidence="6" type="ORF">GLAREA_04133</name>
</gene>
<dbReference type="GeneID" id="19463188"/>
<dbReference type="Proteomes" id="UP000016922">
    <property type="component" value="Unassembled WGS sequence"/>
</dbReference>
<feature type="transmembrane region" description="Helical" evidence="5">
    <location>
        <begin position="59"/>
        <end position="78"/>
    </location>
</feature>